<evidence type="ECO:0000259" key="2">
    <source>
        <dbReference type="Pfam" id="PF04739"/>
    </source>
</evidence>
<feature type="non-terminal residue" evidence="3">
    <location>
        <position position="60"/>
    </location>
</feature>
<dbReference type="EMBL" id="ML005521">
    <property type="protein sequence ID" value="RKP18237.1"/>
    <property type="molecule type" value="Genomic_DNA"/>
</dbReference>
<protein>
    <recommendedName>
        <fullName evidence="2">Association with the SNF1 complex (ASC) domain-containing protein</fullName>
    </recommendedName>
</protein>
<comment type="similarity">
    <text evidence="1">Belongs to the 5'-AMP-activated protein kinase beta subunit family.</text>
</comment>
<evidence type="ECO:0000313" key="4">
    <source>
        <dbReference type="Proteomes" id="UP000281549"/>
    </source>
</evidence>
<name>A0A4P9YFH7_ROZAC</name>
<dbReference type="SUPFAM" id="SSF160219">
    <property type="entry name" value="AMPKBI-like"/>
    <property type="match status" value="1"/>
</dbReference>
<evidence type="ECO:0000256" key="1">
    <source>
        <dbReference type="ARBA" id="ARBA00010926"/>
    </source>
</evidence>
<feature type="non-terminal residue" evidence="3">
    <location>
        <position position="1"/>
    </location>
</feature>
<proteinExistence type="inferred from homology"/>
<accession>A0A4P9YFH7</accession>
<dbReference type="InterPro" id="IPR006828">
    <property type="entry name" value="ASC_dom"/>
</dbReference>
<feature type="domain" description="Association with the SNF1 complex (ASC)" evidence="2">
    <location>
        <begin position="20"/>
        <end position="60"/>
    </location>
</feature>
<reference evidence="4" key="1">
    <citation type="journal article" date="2018" name="Nat. Microbiol.">
        <title>Leveraging single-cell genomics to expand the fungal tree of life.</title>
        <authorList>
            <person name="Ahrendt S.R."/>
            <person name="Quandt C.A."/>
            <person name="Ciobanu D."/>
            <person name="Clum A."/>
            <person name="Salamov A."/>
            <person name="Andreopoulos B."/>
            <person name="Cheng J.F."/>
            <person name="Woyke T."/>
            <person name="Pelin A."/>
            <person name="Henrissat B."/>
            <person name="Reynolds N.K."/>
            <person name="Benny G.L."/>
            <person name="Smith M.E."/>
            <person name="James T.Y."/>
            <person name="Grigoriev I.V."/>
        </authorList>
    </citation>
    <scope>NUCLEOTIDE SEQUENCE [LARGE SCALE GENOMIC DNA]</scope>
    <source>
        <strain evidence="4">CSF55</strain>
    </source>
</reference>
<sequence length="60" mass="6766">YSNKIPDFLLQESNDSRFLTSPLGLPPQLTNVLLNATPVCETDYSTLPNPNHVTLYHMYA</sequence>
<organism evidence="3 4">
    <name type="scientific">Rozella allomycis (strain CSF55)</name>
    <dbReference type="NCBI Taxonomy" id="988480"/>
    <lineage>
        <taxon>Eukaryota</taxon>
        <taxon>Fungi</taxon>
        <taxon>Fungi incertae sedis</taxon>
        <taxon>Cryptomycota</taxon>
        <taxon>Cryptomycota incertae sedis</taxon>
        <taxon>Rozella</taxon>
    </lineage>
</organism>
<dbReference type="GO" id="GO:0005737">
    <property type="term" value="C:cytoplasm"/>
    <property type="evidence" value="ECO:0007669"/>
    <property type="project" value="UniProtKB-ARBA"/>
</dbReference>
<gene>
    <name evidence="3" type="ORF">ROZALSC1DRAFT_9403</name>
</gene>
<dbReference type="InterPro" id="IPR037256">
    <property type="entry name" value="ASC_dom_sf"/>
</dbReference>
<dbReference type="Proteomes" id="UP000281549">
    <property type="component" value="Unassembled WGS sequence"/>
</dbReference>
<dbReference type="Pfam" id="PF04739">
    <property type="entry name" value="AMPKBI"/>
    <property type="match status" value="1"/>
</dbReference>
<dbReference type="Gene3D" id="6.20.250.60">
    <property type="match status" value="1"/>
</dbReference>
<dbReference type="AlphaFoldDB" id="A0A4P9YFH7"/>
<evidence type="ECO:0000313" key="3">
    <source>
        <dbReference type="EMBL" id="RKP18237.1"/>
    </source>
</evidence>